<dbReference type="InterPro" id="IPR036812">
    <property type="entry name" value="NAD(P)_OxRdtase_dom_sf"/>
</dbReference>
<dbReference type="PANTHER" id="PTHR42686:SF1">
    <property type="entry name" value="GH17980P-RELATED"/>
    <property type="match status" value="1"/>
</dbReference>
<dbReference type="InterPro" id="IPR023210">
    <property type="entry name" value="NADP_OxRdtase_dom"/>
</dbReference>
<sequence length="331" mass="35094">MRADEPVVLGRTALQATRLGLGLASLGGLFAPVSEDDAVRTVDRAWDMGVRLFDTAPVYGYGRSERRAGAALGSRPREQYVLCTKVGRLIVPGGDDTQPIWADPPPGVGPRRDYSYAGVMQSVEESLGRLGLDRIDILHVHDPDEDFPVAVSEAYRALAELRARGTIGAVSIGVNHAPVAVRYLREVDPPGPDCVMLAGRYNLLDHSGLDELLPLCASRGIAVMAAGVYQSGLLADPRPGAPHGYPTVPAELARRVAAWHALCRRFEVPVTAAAVQFPFGHRAVACVVVGARAPDEVDETARMLAHPVPGEFWAAARTAGLLPAGVPTPGG</sequence>
<evidence type="ECO:0000313" key="3">
    <source>
        <dbReference type="Proteomes" id="UP000481583"/>
    </source>
</evidence>
<dbReference type="Pfam" id="PF00248">
    <property type="entry name" value="Aldo_ket_red"/>
    <property type="match status" value="1"/>
</dbReference>
<dbReference type="GO" id="GO:0005829">
    <property type="term" value="C:cytosol"/>
    <property type="evidence" value="ECO:0007669"/>
    <property type="project" value="TreeGrafter"/>
</dbReference>
<dbReference type="AlphaFoldDB" id="A0A6G4U094"/>
<dbReference type="EMBL" id="JAAKZV010000043">
    <property type="protein sequence ID" value="NGN64798.1"/>
    <property type="molecule type" value="Genomic_DNA"/>
</dbReference>
<dbReference type="PANTHER" id="PTHR42686">
    <property type="entry name" value="GH17980P-RELATED"/>
    <property type="match status" value="1"/>
</dbReference>
<organism evidence="2 3">
    <name type="scientific">Streptomyces coryli</name>
    <dbReference type="NCBI Taxonomy" id="1128680"/>
    <lineage>
        <taxon>Bacteria</taxon>
        <taxon>Bacillati</taxon>
        <taxon>Actinomycetota</taxon>
        <taxon>Actinomycetes</taxon>
        <taxon>Kitasatosporales</taxon>
        <taxon>Streptomycetaceae</taxon>
        <taxon>Streptomyces</taxon>
    </lineage>
</organism>
<reference evidence="2 3" key="1">
    <citation type="submission" date="2020-02" db="EMBL/GenBank/DDBJ databases">
        <title>Whole-genome analyses of novel actinobacteria.</title>
        <authorList>
            <person name="Sahin N."/>
        </authorList>
    </citation>
    <scope>NUCLEOTIDE SEQUENCE [LARGE SCALE GENOMIC DNA]</scope>
    <source>
        <strain evidence="2 3">A7024</strain>
    </source>
</reference>
<feature type="domain" description="NADP-dependent oxidoreductase" evidence="1">
    <location>
        <begin position="18"/>
        <end position="315"/>
    </location>
</feature>
<name>A0A6G4U094_9ACTN</name>
<dbReference type="GO" id="GO:0016491">
    <property type="term" value="F:oxidoreductase activity"/>
    <property type="evidence" value="ECO:0007669"/>
    <property type="project" value="InterPro"/>
</dbReference>
<protein>
    <submittedName>
        <fullName evidence="2">Aldo/keto reductase</fullName>
    </submittedName>
</protein>
<evidence type="ECO:0000313" key="2">
    <source>
        <dbReference type="EMBL" id="NGN64798.1"/>
    </source>
</evidence>
<dbReference type="InterPro" id="IPR020471">
    <property type="entry name" value="AKR"/>
</dbReference>
<evidence type="ECO:0000259" key="1">
    <source>
        <dbReference type="Pfam" id="PF00248"/>
    </source>
</evidence>
<dbReference type="Proteomes" id="UP000481583">
    <property type="component" value="Unassembled WGS sequence"/>
</dbReference>
<gene>
    <name evidence="2" type="ORF">G5C51_12920</name>
</gene>
<dbReference type="SUPFAM" id="SSF51430">
    <property type="entry name" value="NAD(P)-linked oxidoreductase"/>
    <property type="match status" value="1"/>
</dbReference>
<comment type="caution">
    <text evidence="2">The sequence shown here is derived from an EMBL/GenBank/DDBJ whole genome shotgun (WGS) entry which is preliminary data.</text>
</comment>
<proteinExistence type="predicted"/>
<accession>A0A6G4U094</accession>
<dbReference type="RefSeq" id="WP_165236618.1">
    <property type="nucleotide sequence ID" value="NZ_JAAKZV010000043.1"/>
</dbReference>
<dbReference type="CDD" id="cd19152">
    <property type="entry name" value="AKR_AKR15A"/>
    <property type="match status" value="1"/>
</dbReference>
<keyword evidence="3" id="KW-1185">Reference proteome</keyword>
<dbReference type="Gene3D" id="3.20.20.100">
    <property type="entry name" value="NADP-dependent oxidoreductase domain"/>
    <property type="match status" value="1"/>
</dbReference>